<evidence type="ECO:0000313" key="1">
    <source>
        <dbReference type="EMBL" id="HEW46463.1"/>
    </source>
</evidence>
<sequence length="210" mass="24453">MERYKGIVITVAPSEGGECVVLLDYKRGLVRPVHPEKPSFDRGTFRLMHECSFLGEPKPEPWHPEDVKIALDTLRFTKILDYNQVKPMLKKHAIDINTFLALFQYEKVHPDTYKGPSIILLPISKQFTLWVDQRPESNKKQAKLLIGNIKVRITHWFSRDFWNSLKVGDRLEFAKEEGFLIITLSRPYQKDGLCYLLCSGILSPYDDWNM</sequence>
<dbReference type="AlphaFoldDB" id="A0A7C2Z3Z5"/>
<proteinExistence type="predicted"/>
<protein>
    <submittedName>
        <fullName evidence="1">Uncharacterized protein</fullName>
    </submittedName>
</protein>
<reference evidence="1" key="1">
    <citation type="journal article" date="2020" name="mSystems">
        <title>Genome- and Community-Level Interaction Insights into Carbon Utilization and Element Cycling Functions of Hydrothermarchaeota in Hydrothermal Sediment.</title>
        <authorList>
            <person name="Zhou Z."/>
            <person name="Liu Y."/>
            <person name="Xu W."/>
            <person name="Pan J."/>
            <person name="Luo Z.H."/>
            <person name="Li M."/>
        </authorList>
    </citation>
    <scope>NUCLEOTIDE SEQUENCE [LARGE SCALE GENOMIC DNA]</scope>
    <source>
        <strain evidence="1">SpSt-132</strain>
    </source>
</reference>
<name>A0A7C2Z3Z5_9AQUI</name>
<gene>
    <name evidence="1" type="ORF">ENO47_07365</name>
</gene>
<comment type="caution">
    <text evidence="1">The sequence shown here is derived from an EMBL/GenBank/DDBJ whole genome shotgun (WGS) entry which is preliminary data.</text>
</comment>
<organism evidence="1">
    <name type="scientific">Hydrogenobacter sp</name>
    <dbReference type="NCBI Taxonomy" id="2152829"/>
    <lineage>
        <taxon>Bacteria</taxon>
        <taxon>Pseudomonadati</taxon>
        <taxon>Aquificota</taxon>
        <taxon>Aquificia</taxon>
        <taxon>Aquificales</taxon>
        <taxon>Aquificaceae</taxon>
        <taxon>Hydrogenobacter</taxon>
    </lineage>
</organism>
<dbReference type="EMBL" id="DSFP01000065">
    <property type="protein sequence ID" value="HEW46463.1"/>
    <property type="molecule type" value="Genomic_DNA"/>
</dbReference>
<accession>A0A7C2Z3Z5</accession>